<reference evidence="3 4" key="1">
    <citation type="submission" date="2020-08" db="EMBL/GenBank/DDBJ databases">
        <title>Genomic Encyclopedia of Type Strains, Phase IV (KMG-IV): sequencing the most valuable type-strain genomes for metagenomic binning, comparative biology and taxonomic classification.</title>
        <authorList>
            <person name="Goeker M."/>
        </authorList>
    </citation>
    <scope>NUCLEOTIDE SEQUENCE [LARGE SCALE GENOMIC DNA]</scope>
    <source>
        <strain evidence="3 4">DSM 105074</strain>
    </source>
</reference>
<dbReference type="RefSeq" id="WP_184171662.1">
    <property type="nucleotide sequence ID" value="NZ_JACHGF010000001.1"/>
</dbReference>
<dbReference type="AlphaFoldDB" id="A0A840THD9"/>
<evidence type="ECO:0000313" key="3">
    <source>
        <dbReference type="EMBL" id="MBB5282874.1"/>
    </source>
</evidence>
<evidence type="ECO:0000313" key="4">
    <source>
        <dbReference type="Proteomes" id="UP000557307"/>
    </source>
</evidence>
<protein>
    <submittedName>
        <fullName evidence="3">Arylsulfatase A-like enzyme</fullName>
    </submittedName>
</protein>
<dbReference type="EMBL" id="JACHGF010000001">
    <property type="protein sequence ID" value="MBB5282874.1"/>
    <property type="molecule type" value="Genomic_DNA"/>
</dbReference>
<dbReference type="SUPFAM" id="SSF53649">
    <property type="entry name" value="Alkaline phosphatase-like"/>
    <property type="match status" value="1"/>
</dbReference>
<feature type="domain" description="Sulfatase N-terminal" evidence="2">
    <location>
        <begin position="29"/>
        <end position="318"/>
    </location>
</feature>
<comment type="caution">
    <text evidence="3">The sequence shown here is derived from an EMBL/GenBank/DDBJ whole genome shotgun (WGS) entry which is preliminary data.</text>
</comment>
<dbReference type="InterPro" id="IPR017850">
    <property type="entry name" value="Alkaline_phosphatase_core_sf"/>
</dbReference>
<evidence type="ECO:0000256" key="1">
    <source>
        <dbReference type="ARBA" id="ARBA00008779"/>
    </source>
</evidence>
<organism evidence="3 4">
    <name type="scientific">Rhabdobacter roseus</name>
    <dbReference type="NCBI Taxonomy" id="1655419"/>
    <lineage>
        <taxon>Bacteria</taxon>
        <taxon>Pseudomonadati</taxon>
        <taxon>Bacteroidota</taxon>
        <taxon>Cytophagia</taxon>
        <taxon>Cytophagales</taxon>
        <taxon>Cytophagaceae</taxon>
        <taxon>Rhabdobacter</taxon>
    </lineage>
</organism>
<dbReference type="PANTHER" id="PTHR42693">
    <property type="entry name" value="ARYLSULFATASE FAMILY MEMBER"/>
    <property type="match status" value="1"/>
</dbReference>
<comment type="similarity">
    <text evidence="1">Belongs to the sulfatase family.</text>
</comment>
<gene>
    <name evidence="3" type="ORF">HNQ92_000995</name>
</gene>
<dbReference type="Gene3D" id="3.40.720.10">
    <property type="entry name" value="Alkaline Phosphatase, subunit A"/>
    <property type="match status" value="1"/>
</dbReference>
<dbReference type="PANTHER" id="PTHR42693:SF33">
    <property type="entry name" value="ARYLSULFATASE"/>
    <property type="match status" value="1"/>
</dbReference>
<dbReference type="GO" id="GO:0004065">
    <property type="term" value="F:arylsulfatase activity"/>
    <property type="evidence" value="ECO:0007669"/>
    <property type="project" value="TreeGrafter"/>
</dbReference>
<proteinExistence type="inferred from homology"/>
<dbReference type="Proteomes" id="UP000557307">
    <property type="component" value="Unassembled WGS sequence"/>
</dbReference>
<evidence type="ECO:0000259" key="2">
    <source>
        <dbReference type="Pfam" id="PF00884"/>
    </source>
</evidence>
<dbReference type="InterPro" id="IPR000917">
    <property type="entry name" value="Sulfatase_N"/>
</dbReference>
<keyword evidence="4" id="KW-1185">Reference proteome</keyword>
<sequence length="524" mass="59021">MKKLSLAGAALLSGLVLFSFLSTPEVPRPNILVIVADDAGLDMSAYGRSWVSTPAFDRIAREGVLFNRAYTPNAKCAPSRSCLLTGRNSWQLDAAANHVIYFPTKFKTYAEALAAHGYATGYTGKGYAPGKALHEDGSPRALLGKAYDRHQTTPPAQFISNNDYAANFADFLGQVPGGQPWTFWLGFHEPHRDYEYGAGIRKGGKRLDMISKVPSYWPDSTRIRTDLLDYAYEIEYMDAHVARVLETLEKSGQLENTLVVFTSDHGMPFPRVKGNQYEHANHVPMALMWKNGLKSTGRKIDDYVSFVDLAPTFLEIAGLNWQKSGMQPAAGKSLLPILQSSKNGQVEAARDFVLVGQERHDVGRPNDEGYPIRGLHKNGMLYLKNYETSRWPVCNPETGYLNCDGSPTKTLLLNLRRNGVDTHYWALNFGKRPAEELYDLRKDPDCVKNLATTPAYRPTIQKLRTEMETRLRAEGDLRMSGYGYLYEQYPVTELRNFYERFMNGEKLTTGWVNDSDYEKEKIED</sequence>
<dbReference type="Pfam" id="PF00884">
    <property type="entry name" value="Sulfatase"/>
    <property type="match status" value="1"/>
</dbReference>
<dbReference type="InterPro" id="IPR050738">
    <property type="entry name" value="Sulfatase"/>
</dbReference>
<dbReference type="CDD" id="cd16027">
    <property type="entry name" value="SGSH"/>
    <property type="match status" value="1"/>
</dbReference>
<name>A0A840THD9_9BACT</name>
<accession>A0A840THD9</accession>